<name>A0A6M3L3J0_9ZZZZ</name>
<sequence>MRITDEQSASAATAGYTITVTPDEEYGYIVLRECRKCGHITTYRNVQAVELNPHDCGYKVPVTPVAPLTRQISPTQAAKYEQIIRQPGMFCLRRDGEFDFSYRGLTVHLTFSQSFGCWLVGSPDLGLRECIDKDAPAVEIRRELERLIERTAPAWMLAPLAIPFNGELDPADAPDTTPACYGL</sequence>
<proteinExistence type="predicted"/>
<dbReference type="AlphaFoldDB" id="A0A6M3L3J0"/>
<protein>
    <submittedName>
        <fullName evidence="1">Uncharacterized protein</fullName>
    </submittedName>
</protein>
<reference evidence="1" key="1">
    <citation type="submission" date="2020-03" db="EMBL/GenBank/DDBJ databases">
        <title>The deep terrestrial virosphere.</title>
        <authorList>
            <person name="Holmfeldt K."/>
            <person name="Nilsson E."/>
            <person name="Simone D."/>
            <person name="Lopez-Fernandez M."/>
            <person name="Wu X."/>
            <person name="de Brujin I."/>
            <person name="Lundin D."/>
            <person name="Andersson A."/>
            <person name="Bertilsson S."/>
            <person name="Dopson M."/>
        </authorList>
    </citation>
    <scope>NUCLEOTIDE SEQUENCE</scope>
    <source>
        <strain evidence="1">MM415B02765</strain>
    </source>
</reference>
<dbReference type="EMBL" id="MT142777">
    <property type="protein sequence ID" value="QJA88432.1"/>
    <property type="molecule type" value="Genomic_DNA"/>
</dbReference>
<gene>
    <name evidence="1" type="ORF">MM415B02765_0013</name>
</gene>
<accession>A0A6M3L3J0</accession>
<organism evidence="1">
    <name type="scientific">viral metagenome</name>
    <dbReference type="NCBI Taxonomy" id="1070528"/>
    <lineage>
        <taxon>unclassified sequences</taxon>
        <taxon>metagenomes</taxon>
        <taxon>organismal metagenomes</taxon>
    </lineage>
</organism>
<evidence type="ECO:0000313" key="1">
    <source>
        <dbReference type="EMBL" id="QJA88432.1"/>
    </source>
</evidence>